<dbReference type="InterPro" id="IPR011990">
    <property type="entry name" value="TPR-like_helical_dom_sf"/>
</dbReference>
<protein>
    <recommendedName>
        <fullName evidence="2">HTH cro/C1-type domain-containing protein</fullName>
    </recommendedName>
</protein>
<keyword evidence="1" id="KW-0802">TPR repeat</keyword>
<dbReference type="KEGG" id="tab:CIG75_18595"/>
<dbReference type="InterPro" id="IPR010982">
    <property type="entry name" value="Lambda_DNA-bd_dom_sf"/>
</dbReference>
<dbReference type="GO" id="GO:0003677">
    <property type="term" value="F:DNA binding"/>
    <property type="evidence" value="ECO:0007669"/>
    <property type="project" value="InterPro"/>
</dbReference>
<accession>A0A223D573</accession>
<gene>
    <name evidence="3" type="ORF">CIG75_18595</name>
</gene>
<name>A0A223D573_9BACL</name>
<dbReference type="Gene3D" id="1.10.260.40">
    <property type="entry name" value="lambda repressor-like DNA-binding domains"/>
    <property type="match status" value="1"/>
</dbReference>
<dbReference type="PROSITE" id="PS50943">
    <property type="entry name" value="HTH_CROC1"/>
    <property type="match status" value="1"/>
</dbReference>
<feature type="repeat" description="TPR" evidence="1">
    <location>
        <begin position="122"/>
        <end position="155"/>
    </location>
</feature>
<evidence type="ECO:0000256" key="1">
    <source>
        <dbReference type="PROSITE-ProRule" id="PRU00339"/>
    </source>
</evidence>
<dbReference type="SMART" id="SM00028">
    <property type="entry name" value="TPR"/>
    <property type="match status" value="3"/>
</dbReference>
<reference evidence="3 4" key="1">
    <citation type="journal article" date="2015" name="Int. J. Syst. Evol. Microbiol.">
        <title>Tumebacillus algifaecis sp. nov., isolated from decomposing algal scum.</title>
        <authorList>
            <person name="Wu Y.F."/>
            <person name="Zhang B."/>
            <person name="Xing P."/>
            <person name="Wu Q.L."/>
            <person name="Liu S.J."/>
        </authorList>
    </citation>
    <scope>NUCLEOTIDE SEQUENCE [LARGE SCALE GENOMIC DNA]</scope>
    <source>
        <strain evidence="3 4">THMBR28</strain>
    </source>
</reference>
<proteinExistence type="predicted"/>
<sequence>MSTSEHKMVSEMENVNLLRRIIEIMYEKGETIRGFSSRLHMSRETLRLILVAERPVSPSEVEEIANGLGVSVARLKQMDTYKQQQELEAFFNSDNRTKPMYIRNTAFAEELVEMALGSTERGFSLNNLGRIYYSQGEYEKAYNVWTSAMDYAKKLNEQYKEKRLLHLVTASLMLCYTIFKEYSSCHELLQMVETVFVDDAETLAMAQYTRMIMQEDRGNIQKAMEHAYKSLEFFKQIDSNEQIAIALLNAAHYEYIIRNYTESAKLLSEAMHFAESFEDTLALIIKEYVKSLIQLKDYTTAIQLIEEYASLTKQYPEYWGKLQIMYTVAKDDPSYAASVSRSDEFSRSVRFYACKCLMEFYFLKNDAETAMSYYERSRIFSNTKSEFMNERGF</sequence>
<dbReference type="SUPFAM" id="SSF48452">
    <property type="entry name" value="TPR-like"/>
    <property type="match status" value="1"/>
</dbReference>
<dbReference type="PROSITE" id="PS50005">
    <property type="entry name" value="TPR"/>
    <property type="match status" value="1"/>
</dbReference>
<dbReference type="EMBL" id="CP022657">
    <property type="protein sequence ID" value="ASS76749.1"/>
    <property type="molecule type" value="Genomic_DNA"/>
</dbReference>
<feature type="domain" description="HTH cro/C1-type" evidence="2">
    <location>
        <begin position="21"/>
        <end position="75"/>
    </location>
</feature>
<dbReference type="InterPro" id="IPR001387">
    <property type="entry name" value="Cro/C1-type_HTH"/>
</dbReference>
<evidence type="ECO:0000259" key="2">
    <source>
        <dbReference type="PROSITE" id="PS50943"/>
    </source>
</evidence>
<dbReference type="SUPFAM" id="SSF47413">
    <property type="entry name" value="lambda repressor-like DNA-binding domains"/>
    <property type="match status" value="1"/>
</dbReference>
<keyword evidence="4" id="KW-1185">Reference proteome</keyword>
<evidence type="ECO:0000313" key="3">
    <source>
        <dbReference type="EMBL" id="ASS76749.1"/>
    </source>
</evidence>
<dbReference type="Proteomes" id="UP000214688">
    <property type="component" value="Chromosome"/>
</dbReference>
<dbReference type="Gene3D" id="1.25.40.10">
    <property type="entry name" value="Tetratricopeptide repeat domain"/>
    <property type="match status" value="2"/>
</dbReference>
<dbReference type="InterPro" id="IPR019734">
    <property type="entry name" value="TPR_rpt"/>
</dbReference>
<dbReference type="RefSeq" id="WP_094237976.1">
    <property type="nucleotide sequence ID" value="NZ_CP022657.1"/>
</dbReference>
<dbReference type="AlphaFoldDB" id="A0A223D573"/>
<dbReference type="OrthoDB" id="2379799at2"/>
<evidence type="ECO:0000313" key="4">
    <source>
        <dbReference type="Proteomes" id="UP000214688"/>
    </source>
</evidence>
<organism evidence="3 4">
    <name type="scientific">Tumebacillus algifaecis</name>
    <dbReference type="NCBI Taxonomy" id="1214604"/>
    <lineage>
        <taxon>Bacteria</taxon>
        <taxon>Bacillati</taxon>
        <taxon>Bacillota</taxon>
        <taxon>Bacilli</taxon>
        <taxon>Bacillales</taxon>
        <taxon>Alicyclobacillaceae</taxon>
        <taxon>Tumebacillus</taxon>
    </lineage>
</organism>